<dbReference type="SUPFAM" id="SSF50249">
    <property type="entry name" value="Nucleic acid-binding proteins"/>
    <property type="match status" value="1"/>
</dbReference>
<proteinExistence type="predicted"/>
<evidence type="ECO:0000313" key="3">
    <source>
        <dbReference type="Proteomes" id="UP001345013"/>
    </source>
</evidence>
<evidence type="ECO:0000256" key="1">
    <source>
        <dbReference type="SAM" id="MobiDB-lite"/>
    </source>
</evidence>
<comment type="caution">
    <text evidence="2">The sequence shown here is derived from an EMBL/GenBank/DDBJ whole genome shotgun (WGS) entry which is preliminary data.</text>
</comment>
<dbReference type="Gene3D" id="2.40.50.140">
    <property type="entry name" value="Nucleic acid-binding proteins"/>
    <property type="match status" value="1"/>
</dbReference>
<name>A0ABR0KKR2_9EURO</name>
<accession>A0ABR0KKR2</accession>
<dbReference type="InterPro" id="IPR012340">
    <property type="entry name" value="NA-bd_OB-fold"/>
</dbReference>
<dbReference type="EMBL" id="JAVRRG010000010">
    <property type="protein sequence ID" value="KAK5099479.1"/>
    <property type="molecule type" value="Genomic_DNA"/>
</dbReference>
<feature type="compositionally biased region" description="Polar residues" evidence="1">
    <location>
        <begin position="40"/>
        <end position="66"/>
    </location>
</feature>
<organism evidence="2 3">
    <name type="scientific">Lithohypha guttulata</name>
    <dbReference type="NCBI Taxonomy" id="1690604"/>
    <lineage>
        <taxon>Eukaryota</taxon>
        <taxon>Fungi</taxon>
        <taxon>Dikarya</taxon>
        <taxon>Ascomycota</taxon>
        <taxon>Pezizomycotina</taxon>
        <taxon>Eurotiomycetes</taxon>
        <taxon>Chaetothyriomycetidae</taxon>
        <taxon>Chaetothyriales</taxon>
        <taxon>Trichomeriaceae</taxon>
        <taxon>Lithohypha</taxon>
    </lineage>
</organism>
<protein>
    <submittedName>
        <fullName evidence="2">Uncharacterized protein</fullName>
    </submittedName>
</protein>
<gene>
    <name evidence="2" type="ORF">LTR24_001377</name>
</gene>
<dbReference type="Proteomes" id="UP001345013">
    <property type="component" value="Unassembled WGS sequence"/>
</dbReference>
<keyword evidence="3" id="KW-1185">Reference proteome</keyword>
<reference evidence="2 3" key="1">
    <citation type="submission" date="2023-08" db="EMBL/GenBank/DDBJ databases">
        <title>Black Yeasts Isolated from many extreme environments.</title>
        <authorList>
            <person name="Coleine C."/>
            <person name="Stajich J.E."/>
            <person name="Selbmann L."/>
        </authorList>
    </citation>
    <scope>NUCLEOTIDE SEQUENCE [LARGE SCALE GENOMIC DNA]</scope>
    <source>
        <strain evidence="2 3">CCFEE 5885</strain>
    </source>
</reference>
<evidence type="ECO:0000313" key="2">
    <source>
        <dbReference type="EMBL" id="KAK5099479.1"/>
    </source>
</evidence>
<feature type="region of interest" description="Disordered" evidence="1">
    <location>
        <begin position="40"/>
        <end position="100"/>
    </location>
</feature>
<sequence>MNAPISLSRACAQHCSRAKAPSKRLLNHQTQPQTRLVSTTPAQHYAQHTSLPSETASETQAFTSHQPDLDIPPTPSNTRNLRRPVPSTRPELQNHPPPTYMYTGTITRTGTMAQTVQITRNAQIFDKFLQKHYTRPLRLKAHDPHPAGYLREGDIVEYGAYTQAEKDTKLAKDRERVERETARLSAQDSTGKAVRKFARTESTRAKMRGKKVRGVQFVVRRVVTPFGVGLDERMERLAVQDGDVQERARQFVEGVGWEFEPEQWEGECGWLSAREESEMERIRSYQSVYM</sequence>